<sequence length="278" mass="30505">MLIDTHLHLIDRNRLEYPWLSDVPPLNQDWTYQAYHQVARRVGISATLHMEVDVAPAQIPAETTMVAELMTAQDSLIRGAIASGRPEKPGFQDYLEGLDRSVVKGLRRVLHVMPDDLSQSALFRDNIRALEAANLPFDICVLASQLGLAADLADAAPGVSFVLDHCGVPDIADGGFDAWATEISEISKRSNVNVKISGLVAYTGGTWGLDTIRPYVEHVIGSFGWKRVVWGSDSPVCTLGGNLETWVATTYALLEGCSADEREAFMSKNAKRIWQIDV</sequence>
<dbReference type="RefSeq" id="WP_340275886.1">
    <property type="nucleotide sequence ID" value="NZ_JBAKIA010000012.1"/>
</dbReference>
<dbReference type="Pfam" id="PF04909">
    <property type="entry name" value="Amidohydro_2"/>
    <property type="match status" value="1"/>
</dbReference>
<name>A0ABU8TQ72_9HYPH</name>
<gene>
    <name evidence="3" type="ORF">V6575_16500</name>
</gene>
<dbReference type="EMBL" id="JBAKIA010000012">
    <property type="protein sequence ID" value="MEJ8475695.1"/>
    <property type="molecule type" value="Genomic_DNA"/>
</dbReference>
<organism evidence="3 4">
    <name type="scientific">Roseibium algae</name>
    <dbReference type="NCBI Taxonomy" id="3123038"/>
    <lineage>
        <taxon>Bacteria</taxon>
        <taxon>Pseudomonadati</taxon>
        <taxon>Pseudomonadota</taxon>
        <taxon>Alphaproteobacteria</taxon>
        <taxon>Hyphomicrobiales</taxon>
        <taxon>Stappiaceae</taxon>
        <taxon>Roseibium</taxon>
    </lineage>
</organism>
<comment type="similarity">
    <text evidence="1">Belongs to the metallo-dependent hydrolases superfamily.</text>
</comment>
<dbReference type="PANTHER" id="PTHR43569">
    <property type="entry name" value="AMIDOHYDROLASE"/>
    <property type="match status" value="1"/>
</dbReference>
<feature type="domain" description="Amidohydrolase-related" evidence="2">
    <location>
        <begin position="3"/>
        <end position="275"/>
    </location>
</feature>
<keyword evidence="4" id="KW-1185">Reference proteome</keyword>
<reference evidence="3 4" key="1">
    <citation type="submission" date="2024-02" db="EMBL/GenBank/DDBJ databases">
        <title>Roseibium algae sp. nov., isolated from marine alga (Grateloupia sp.), showing potential in myo-inositol conversion.</title>
        <authorList>
            <person name="Wang Y."/>
        </authorList>
    </citation>
    <scope>NUCLEOTIDE SEQUENCE [LARGE SCALE GENOMIC DNA]</scope>
    <source>
        <strain evidence="3 4">H3510</strain>
    </source>
</reference>
<dbReference type="InterPro" id="IPR006680">
    <property type="entry name" value="Amidohydro-rel"/>
</dbReference>
<dbReference type="Gene3D" id="3.20.20.140">
    <property type="entry name" value="Metal-dependent hydrolases"/>
    <property type="match status" value="1"/>
</dbReference>
<dbReference type="InterPro" id="IPR032466">
    <property type="entry name" value="Metal_Hydrolase"/>
</dbReference>
<accession>A0ABU8TQ72</accession>
<proteinExistence type="inferred from homology"/>
<evidence type="ECO:0000313" key="3">
    <source>
        <dbReference type="EMBL" id="MEJ8475695.1"/>
    </source>
</evidence>
<dbReference type="Proteomes" id="UP001385499">
    <property type="component" value="Unassembled WGS sequence"/>
</dbReference>
<comment type="caution">
    <text evidence="3">The sequence shown here is derived from an EMBL/GenBank/DDBJ whole genome shotgun (WGS) entry which is preliminary data.</text>
</comment>
<evidence type="ECO:0000313" key="4">
    <source>
        <dbReference type="Proteomes" id="UP001385499"/>
    </source>
</evidence>
<evidence type="ECO:0000256" key="1">
    <source>
        <dbReference type="ARBA" id="ARBA00038310"/>
    </source>
</evidence>
<evidence type="ECO:0000259" key="2">
    <source>
        <dbReference type="Pfam" id="PF04909"/>
    </source>
</evidence>
<dbReference type="PANTHER" id="PTHR43569:SF2">
    <property type="entry name" value="AMIDOHYDROLASE-RELATED DOMAIN-CONTAINING PROTEIN"/>
    <property type="match status" value="1"/>
</dbReference>
<dbReference type="InterPro" id="IPR052350">
    <property type="entry name" value="Metallo-dep_Lactonases"/>
</dbReference>
<protein>
    <submittedName>
        <fullName evidence="3">Amidohydrolase</fullName>
    </submittedName>
</protein>
<dbReference type="SUPFAM" id="SSF51556">
    <property type="entry name" value="Metallo-dependent hydrolases"/>
    <property type="match status" value="1"/>
</dbReference>